<dbReference type="GO" id="GO:0003924">
    <property type="term" value="F:GTPase activity"/>
    <property type="evidence" value="ECO:0007669"/>
    <property type="project" value="InterPro"/>
</dbReference>
<dbReference type="PROSITE" id="PS51419">
    <property type="entry name" value="RAB"/>
    <property type="match status" value="1"/>
</dbReference>
<dbReference type="InterPro" id="IPR027417">
    <property type="entry name" value="P-loop_NTPase"/>
</dbReference>
<reference evidence="4 5" key="1">
    <citation type="submission" date="2019-06" db="EMBL/GenBank/DDBJ databases">
        <title>Genomics analysis of Aphanomyces spp. identifies a new class of oomycete effector associated with host adaptation.</title>
        <authorList>
            <person name="Gaulin E."/>
        </authorList>
    </citation>
    <scope>NUCLEOTIDE SEQUENCE [LARGE SCALE GENOMIC DNA]</scope>
    <source>
        <strain evidence="4 5">E</strain>
    </source>
</reference>
<feature type="region of interest" description="Disordered" evidence="3">
    <location>
        <begin position="192"/>
        <end position="224"/>
    </location>
</feature>
<name>A0A6A4ZY72_APHAT</name>
<evidence type="ECO:0000313" key="4">
    <source>
        <dbReference type="EMBL" id="KAF0748957.1"/>
    </source>
</evidence>
<sequence>MDLRTVRIAVVGDSGVGKTSLVHFVCHGTVLVHPTWTIGCTTEVLLHQNDTFVEFVDIGGNPRYELSRAAFYHELHGIIFVYDMSNIRSYNNLRKWITVTTVVLIANFLSRRRIDLMQLPTPTMYPTPIGALPTLVIGNKQDAVHTQRMAPLRDLKMDSLEASAMEGRLDLPRFHLFLDRVIATAFTSTPRQSSHGIVRNRGPTSTASPHGTPTSASTKTSWWS</sequence>
<comment type="caution">
    <text evidence="4">The sequence shown here is derived from an EMBL/GenBank/DDBJ whole genome shotgun (WGS) entry which is preliminary data.</text>
</comment>
<organism evidence="4 5">
    <name type="scientific">Aphanomyces astaci</name>
    <name type="common">Crayfish plague agent</name>
    <dbReference type="NCBI Taxonomy" id="112090"/>
    <lineage>
        <taxon>Eukaryota</taxon>
        <taxon>Sar</taxon>
        <taxon>Stramenopiles</taxon>
        <taxon>Oomycota</taxon>
        <taxon>Saprolegniomycetes</taxon>
        <taxon>Saprolegniales</taxon>
        <taxon>Verrucalvaceae</taxon>
        <taxon>Aphanomyces</taxon>
    </lineage>
</organism>
<gene>
    <name evidence="4" type="ORF">AaE_007184</name>
</gene>
<dbReference type="GO" id="GO:0005525">
    <property type="term" value="F:GTP binding"/>
    <property type="evidence" value="ECO:0007669"/>
    <property type="project" value="UniProtKB-KW"/>
</dbReference>
<evidence type="ECO:0000256" key="2">
    <source>
        <dbReference type="ARBA" id="ARBA00023134"/>
    </source>
</evidence>
<dbReference type="Proteomes" id="UP000469452">
    <property type="component" value="Unassembled WGS sequence"/>
</dbReference>
<dbReference type="SMART" id="SM00175">
    <property type="entry name" value="RAB"/>
    <property type="match status" value="1"/>
</dbReference>
<dbReference type="Gene3D" id="3.40.50.300">
    <property type="entry name" value="P-loop containing nucleotide triphosphate hydrolases"/>
    <property type="match status" value="1"/>
</dbReference>
<dbReference type="PANTHER" id="PTHR24073">
    <property type="entry name" value="DRAB5-RELATED"/>
    <property type="match status" value="1"/>
</dbReference>
<proteinExistence type="predicted"/>
<evidence type="ECO:0000256" key="3">
    <source>
        <dbReference type="SAM" id="MobiDB-lite"/>
    </source>
</evidence>
<accession>A0A6A4ZY72</accession>
<dbReference type="Pfam" id="PF00071">
    <property type="entry name" value="Ras"/>
    <property type="match status" value="1"/>
</dbReference>
<feature type="compositionally biased region" description="Polar residues" evidence="3">
    <location>
        <begin position="202"/>
        <end position="224"/>
    </location>
</feature>
<dbReference type="AlphaFoldDB" id="A0A6A4ZY72"/>
<dbReference type="InterPro" id="IPR001806">
    <property type="entry name" value="Small_GTPase"/>
</dbReference>
<dbReference type="PRINTS" id="PR00449">
    <property type="entry name" value="RASTRNSFRMNG"/>
</dbReference>
<evidence type="ECO:0000256" key="1">
    <source>
        <dbReference type="ARBA" id="ARBA00022741"/>
    </source>
</evidence>
<dbReference type="EMBL" id="VJMI01012952">
    <property type="protein sequence ID" value="KAF0748957.1"/>
    <property type="molecule type" value="Genomic_DNA"/>
</dbReference>
<keyword evidence="1" id="KW-0547">Nucleotide-binding</keyword>
<evidence type="ECO:0000313" key="5">
    <source>
        <dbReference type="Proteomes" id="UP000469452"/>
    </source>
</evidence>
<keyword evidence="2" id="KW-0342">GTP-binding</keyword>
<dbReference type="SUPFAM" id="SSF52540">
    <property type="entry name" value="P-loop containing nucleoside triphosphate hydrolases"/>
    <property type="match status" value="1"/>
</dbReference>
<dbReference type="VEuPathDB" id="FungiDB:H257_04275"/>
<protein>
    <submittedName>
        <fullName evidence="4">Uncharacterized protein</fullName>
    </submittedName>
</protein>